<dbReference type="RefSeq" id="WP_168043014.1">
    <property type="nucleotide sequence ID" value="NZ_JAAVUP010000007.1"/>
</dbReference>
<organism evidence="1 2">
    <name type="scientific">Neoroseomonas oryzicola</name>
    <dbReference type="NCBI Taxonomy" id="535904"/>
    <lineage>
        <taxon>Bacteria</taxon>
        <taxon>Pseudomonadati</taxon>
        <taxon>Pseudomonadota</taxon>
        <taxon>Alphaproteobacteria</taxon>
        <taxon>Acetobacterales</taxon>
        <taxon>Acetobacteraceae</taxon>
        <taxon>Neoroseomonas</taxon>
    </lineage>
</organism>
<accession>A0ABX1EMT5</accession>
<dbReference type="EMBL" id="JAAVUP010000007">
    <property type="protein sequence ID" value="NKE19115.1"/>
    <property type="molecule type" value="Genomic_DNA"/>
</dbReference>
<evidence type="ECO:0000313" key="1">
    <source>
        <dbReference type="EMBL" id="NKE19115.1"/>
    </source>
</evidence>
<dbReference type="Proteomes" id="UP000746741">
    <property type="component" value="Unassembled WGS sequence"/>
</dbReference>
<name>A0ABX1EMT5_9PROT</name>
<proteinExistence type="predicted"/>
<protein>
    <submittedName>
        <fullName evidence="1">Uncharacterized protein</fullName>
    </submittedName>
</protein>
<comment type="caution">
    <text evidence="1">The sequence shown here is derived from an EMBL/GenBank/DDBJ whole genome shotgun (WGS) entry which is preliminary data.</text>
</comment>
<reference evidence="1 2" key="1">
    <citation type="submission" date="2020-02" db="EMBL/GenBank/DDBJ databases">
        <authorList>
            <person name="Sun Q."/>
            <person name="Inoue M."/>
        </authorList>
    </citation>
    <scope>NUCLEOTIDE SEQUENCE [LARGE SCALE GENOMIC DNA]</scope>
    <source>
        <strain evidence="1 2">KCTC 22478</strain>
    </source>
</reference>
<sequence>MWGGSIRPPSKAWRRFIAWVRGGTPVPAPSAPTADDVPPLLALLRGADEAPDWRRDRPDPESETFAARIAAEATAWSRADVLEAEVLLARRRRDAAAAIEALCALAREASPRRRWALGEVAAFADRWGHVEGRLDAAGTGALRTRAEAALGALAEALPRERAPRIALARVIEAARGQAAAAKTLAAAAAAGAPVLDRWLRLLAAALDHGPDEAPFRRAFAVPDAMAASGGHHWAAFRLHRAVACAMAAPTLPFAASLPDSERDIAARMDDALALAPSLPPQDEVRLLKALAAGRLFRHCPLPEAEAARQALAVAMRAACVRPGQALEHRRALLVGLSAFLPEGARFWEDAAYRAETSREMIAGAECLDEPHRSWQRGKFAFAIGEQDLATEAFAASAGLAPSGPGAPTFLDMRRIPAILAARGDAPLLGSEGGGFEMLAGRHDASRPVAIVVANDLYLRRHAAGFARRLAEVAPGSPLHVHLVGDPAACRPDIAEVTTAARGLTVSLSSEPITIDAPFYFASARFLRLPEWLDRFGGPVVVTDIDGRWHQDPARFLARRMGDADVGLALSARVRLGRKAGLGYPVNVYPLPLPWMSVAAWCCALAPTDGARRFARMLAQVMDARLREAASLPGRGAWFVDQNVLSAAHAFAVAKDPAVSFADLGLPPEMGQA</sequence>
<evidence type="ECO:0000313" key="2">
    <source>
        <dbReference type="Proteomes" id="UP000746741"/>
    </source>
</evidence>
<keyword evidence="2" id="KW-1185">Reference proteome</keyword>
<gene>
    <name evidence="1" type="ORF">GWK15_19320</name>
</gene>